<sequence>MMFKRFKPCLISAALLIVALTAGKAQTVLVPGENVFDKKFIKNSTYEMACYANINGQDMEVSSFNIQIIHDSKTLAVYTTLRMTGAKELSMDTSIADWNTFKPIYRSSSNQTRDMVLHFGKEVTGYYYDKQNKKRYPVKDPVNSGSFFDSYAYPYILGLLPLTTGYKNDIAVYDFKPENSTNTKVARIEEVKSNLYKSNLTDDHKVWQVSIFEEATNDRYLYYIDKDTRRLWKIVIQTRGQQLVLVDKEIDYNPFTTRFDKAQTLKMVTSGNSIILGQAFARDNQNTGVLRKMAVANINKKQYARAGTSVVLIPYTPFFKEWIKLNKESRKKGKSIPLPEEAAECIKVATVYDDDGHFEFTSLMPGEYLLYTEFGYTHKASRTEITGYTDTYINGIFQGTSPNTTTYNYNTTESAAIQKTITIKADGEKAEVKLRQL</sequence>
<dbReference type="Pfam" id="PF11306">
    <property type="entry name" value="DUF3108"/>
    <property type="match status" value="1"/>
</dbReference>
<evidence type="ECO:0000313" key="2">
    <source>
        <dbReference type="EMBL" id="MVT08273.1"/>
    </source>
</evidence>
<accession>A0A7K1U1Q8</accession>
<evidence type="ECO:0000313" key="3">
    <source>
        <dbReference type="Proteomes" id="UP000461730"/>
    </source>
</evidence>
<reference evidence="2 3" key="1">
    <citation type="submission" date="2019-12" db="EMBL/GenBank/DDBJ databases">
        <title>Chitinophaga sp. strain ysch24 (GDMCC 1.1355), whole genome shotgun sequence.</title>
        <authorList>
            <person name="Zhang X."/>
        </authorList>
    </citation>
    <scope>NUCLEOTIDE SEQUENCE [LARGE SCALE GENOMIC DNA]</scope>
    <source>
        <strain evidence="3">ysch24</strain>
    </source>
</reference>
<dbReference type="InterPro" id="IPR021457">
    <property type="entry name" value="DUF3108"/>
</dbReference>
<protein>
    <submittedName>
        <fullName evidence="2">Uncharacterized protein</fullName>
    </submittedName>
</protein>
<gene>
    <name evidence="2" type="ORF">GO493_08380</name>
</gene>
<keyword evidence="3" id="KW-1185">Reference proteome</keyword>
<dbReference type="RefSeq" id="WP_157305697.1">
    <property type="nucleotide sequence ID" value="NZ_WRXN01000003.1"/>
</dbReference>
<proteinExistence type="predicted"/>
<dbReference type="AlphaFoldDB" id="A0A7K1U1Q8"/>
<comment type="caution">
    <text evidence="2">The sequence shown here is derived from an EMBL/GenBank/DDBJ whole genome shotgun (WGS) entry which is preliminary data.</text>
</comment>
<keyword evidence="1" id="KW-0732">Signal</keyword>
<dbReference type="Proteomes" id="UP000461730">
    <property type="component" value="Unassembled WGS sequence"/>
</dbReference>
<dbReference type="SUPFAM" id="SSF117074">
    <property type="entry name" value="Hypothetical protein PA1324"/>
    <property type="match status" value="1"/>
</dbReference>
<dbReference type="EMBL" id="WRXN01000003">
    <property type="protein sequence ID" value="MVT08273.1"/>
    <property type="molecule type" value="Genomic_DNA"/>
</dbReference>
<name>A0A7K1U1Q8_9BACT</name>
<feature type="signal peptide" evidence="1">
    <location>
        <begin position="1"/>
        <end position="24"/>
    </location>
</feature>
<feature type="chain" id="PRO_5029616593" evidence="1">
    <location>
        <begin position="25"/>
        <end position="437"/>
    </location>
</feature>
<evidence type="ECO:0000256" key="1">
    <source>
        <dbReference type="SAM" id="SignalP"/>
    </source>
</evidence>
<organism evidence="2 3">
    <name type="scientific">Chitinophaga tropicalis</name>
    <dbReference type="NCBI Taxonomy" id="2683588"/>
    <lineage>
        <taxon>Bacteria</taxon>
        <taxon>Pseudomonadati</taxon>
        <taxon>Bacteroidota</taxon>
        <taxon>Chitinophagia</taxon>
        <taxon>Chitinophagales</taxon>
        <taxon>Chitinophagaceae</taxon>
        <taxon>Chitinophaga</taxon>
    </lineage>
</organism>